<reference evidence="1 2" key="1">
    <citation type="submission" date="2016-06" db="EMBL/GenBank/DDBJ databases">
        <authorList>
            <person name="Kjaerup R.B."/>
            <person name="Dalgaard T.S."/>
            <person name="Juul-Madsen H.R."/>
        </authorList>
    </citation>
    <scope>NUCLEOTIDE SEQUENCE [LARGE SCALE GENOMIC DNA]</scope>
    <source>
        <strain evidence="1 2">DSM 16361</strain>
    </source>
</reference>
<dbReference type="GO" id="GO:0015774">
    <property type="term" value="P:polysaccharide transport"/>
    <property type="evidence" value="ECO:0007669"/>
    <property type="project" value="InterPro"/>
</dbReference>
<evidence type="ECO:0000313" key="1">
    <source>
        <dbReference type="EMBL" id="SBP90028.1"/>
    </source>
</evidence>
<name>A0A238D9L9_THIDL</name>
<dbReference type="EMBL" id="FLMQ01000058">
    <property type="protein sequence ID" value="SBP90028.1"/>
    <property type="molecule type" value="Genomic_DNA"/>
</dbReference>
<dbReference type="Proteomes" id="UP000214566">
    <property type="component" value="Unassembled WGS sequence"/>
</dbReference>
<keyword evidence="2" id="KW-1185">Reference proteome</keyword>
<sequence length="421" mass="47724">MKSPARNASLAPHLVFLQGMPSPFYRYIAQHLKAHGWRVTRINLCTGDWLFWHGEDAIPYRGRRSRWPRFIARFFAEQGVTHVLLLGENRRYHRQAVDIALANGIQVVVNDFGYIRPDWITFERNGMSGGSLFPRDPDAIRAMAASLPDIDWTPRFADSAFHMARGDLLHNLSNLFMGWLFPFYRRSDRRPHTLIYTPASGLRLLTNRLRKKRTEQDVENLLASQQPYYLFPLQLDFDFQIVAYSPFDGIAQSIAHVVASFARHAPTHTVLLLKEHPWDPALKNWERVLRREAAKWGVEERVRYLRGGHLDTLIHRARGVVTVNSTTGMRALHLGTPLVVLGQAVFDVPGLTHQGGLDSFWSQAIPPDADLVRAFLKALAGALQIRGVFFEKEGVSLAAKEAAERLIHGRVGQISTDASTT</sequence>
<dbReference type="GO" id="GO:0000271">
    <property type="term" value="P:polysaccharide biosynthetic process"/>
    <property type="evidence" value="ECO:0007669"/>
    <property type="project" value="InterPro"/>
</dbReference>
<dbReference type="RefSeq" id="WP_186436735.1">
    <property type="nucleotide sequence ID" value="NZ_LT592171.1"/>
</dbReference>
<accession>A0A238D9L9</accession>
<gene>
    <name evidence="1" type="ORF">THIARS_90178</name>
</gene>
<evidence type="ECO:0000313" key="2">
    <source>
        <dbReference type="Proteomes" id="UP000214566"/>
    </source>
</evidence>
<dbReference type="CDD" id="cd16441">
    <property type="entry name" value="beta_Kdo_transferase_KpsS"/>
    <property type="match status" value="1"/>
</dbReference>
<proteinExistence type="predicted"/>
<organism evidence="1 2">
    <name type="scientific">Thiomonas delicata</name>
    <name type="common">Thiomonas cuprina</name>
    <dbReference type="NCBI Taxonomy" id="364030"/>
    <lineage>
        <taxon>Bacteria</taxon>
        <taxon>Pseudomonadati</taxon>
        <taxon>Pseudomonadota</taxon>
        <taxon>Betaproteobacteria</taxon>
        <taxon>Burkholderiales</taxon>
        <taxon>Thiomonas</taxon>
    </lineage>
</organism>
<dbReference type="Pfam" id="PF05159">
    <property type="entry name" value="Capsule_synth"/>
    <property type="match status" value="1"/>
</dbReference>
<dbReference type="InterPro" id="IPR007833">
    <property type="entry name" value="Capsule_polysaccharide_synth"/>
</dbReference>
<protein>
    <submittedName>
        <fullName evidence="1">Capsule polysaccharide biosynthesis protein</fullName>
    </submittedName>
</protein>
<dbReference type="AlphaFoldDB" id="A0A238D9L9"/>